<name>A0A2R6XAE9_MARPO</name>
<dbReference type="Gramene" id="Mp5g04480.2">
    <property type="protein sequence ID" value="Mp5g04480.2.cds1"/>
    <property type="gene ID" value="Mp5g04480"/>
</dbReference>
<accession>A0A2R6XAE9</accession>
<evidence type="ECO:0000313" key="1">
    <source>
        <dbReference type="EMBL" id="PTQ43081.1"/>
    </source>
</evidence>
<dbReference type="Gramene" id="Mp5g04480.1">
    <property type="protein sequence ID" value="Mp5g04480.1.cds1"/>
    <property type="gene ID" value="Mp5g04480"/>
</dbReference>
<organism evidence="1 2">
    <name type="scientific">Marchantia polymorpha</name>
    <name type="common">Common liverwort</name>
    <name type="synonym">Marchantia aquatica</name>
    <dbReference type="NCBI Taxonomy" id="3197"/>
    <lineage>
        <taxon>Eukaryota</taxon>
        <taxon>Viridiplantae</taxon>
        <taxon>Streptophyta</taxon>
        <taxon>Embryophyta</taxon>
        <taxon>Marchantiophyta</taxon>
        <taxon>Marchantiopsida</taxon>
        <taxon>Marchantiidae</taxon>
        <taxon>Marchantiales</taxon>
        <taxon>Marchantiaceae</taxon>
        <taxon>Marchantia</taxon>
    </lineage>
</organism>
<reference evidence="2" key="1">
    <citation type="journal article" date="2017" name="Cell">
        <title>Insights into land plant evolution garnered from the Marchantia polymorpha genome.</title>
        <authorList>
            <person name="Bowman J.L."/>
            <person name="Kohchi T."/>
            <person name="Yamato K.T."/>
            <person name="Jenkins J."/>
            <person name="Shu S."/>
            <person name="Ishizaki K."/>
            <person name="Yamaoka S."/>
            <person name="Nishihama R."/>
            <person name="Nakamura Y."/>
            <person name="Berger F."/>
            <person name="Adam C."/>
            <person name="Aki S.S."/>
            <person name="Althoff F."/>
            <person name="Araki T."/>
            <person name="Arteaga-Vazquez M.A."/>
            <person name="Balasubrmanian S."/>
            <person name="Barry K."/>
            <person name="Bauer D."/>
            <person name="Boehm C.R."/>
            <person name="Briginshaw L."/>
            <person name="Caballero-Perez J."/>
            <person name="Catarino B."/>
            <person name="Chen F."/>
            <person name="Chiyoda S."/>
            <person name="Chovatia M."/>
            <person name="Davies K.M."/>
            <person name="Delmans M."/>
            <person name="Demura T."/>
            <person name="Dierschke T."/>
            <person name="Dolan L."/>
            <person name="Dorantes-Acosta A.E."/>
            <person name="Eklund D.M."/>
            <person name="Florent S.N."/>
            <person name="Flores-Sandoval E."/>
            <person name="Fujiyama A."/>
            <person name="Fukuzawa H."/>
            <person name="Galik B."/>
            <person name="Grimanelli D."/>
            <person name="Grimwood J."/>
            <person name="Grossniklaus U."/>
            <person name="Hamada T."/>
            <person name="Haseloff J."/>
            <person name="Hetherington A.J."/>
            <person name="Higo A."/>
            <person name="Hirakawa Y."/>
            <person name="Hundley H.N."/>
            <person name="Ikeda Y."/>
            <person name="Inoue K."/>
            <person name="Inoue S.I."/>
            <person name="Ishida S."/>
            <person name="Jia Q."/>
            <person name="Kakita M."/>
            <person name="Kanazawa T."/>
            <person name="Kawai Y."/>
            <person name="Kawashima T."/>
            <person name="Kennedy M."/>
            <person name="Kinose K."/>
            <person name="Kinoshita T."/>
            <person name="Kohara Y."/>
            <person name="Koide E."/>
            <person name="Komatsu K."/>
            <person name="Kopischke S."/>
            <person name="Kubo M."/>
            <person name="Kyozuka J."/>
            <person name="Lagercrantz U."/>
            <person name="Lin S.S."/>
            <person name="Lindquist E."/>
            <person name="Lipzen A.M."/>
            <person name="Lu C.W."/>
            <person name="De Luna E."/>
            <person name="Martienssen R.A."/>
            <person name="Minamino N."/>
            <person name="Mizutani M."/>
            <person name="Mizutani M."/>
            <person name="Mochizuki N."/>
            <person name="Monte I."/>
            <person name="Mosher R."/>
            <person name="Nagasaki H."/>
            <person name="Nakagami H."/>
            <person name="Naramoto S."/>
            <person name="Nishitani K."/>
            <person name="Ohtani M."/>
            <person name="Okamoto T."/>
            <person name="Okumura M."/>
            <person name="Phillips J."/>
            <person name="Pollak B."/>
            <person name="Reinders A."/>
            <person name="Rovekamp M."/>
            <person name="Sano R."/>
            <person name="Sawa S."/>
            <person name="Schmid M.W."/>
            <person name="Shirakawa M."/>
            <person name="Solano R."/>
            <person name="Spunde A."/>
            <person name="Suetsugu N."/>
            <person name="Sugano S."/>
            <person name="Sugiyama A."/>
            <person name="Sun R."/>
            <person name="Suzuki Y."/>
            <person name="Takenaka M."/>
            <person name="Takezawa D."/>
            <person name="Tomogane H."/>
            <person name="Tsuzuki M."/>
            <person name="Ueda T."/>
            <person name="Umeda M."/>
            <person name="Ward J.M."/>
            <person name="Watanabe Y."/>
            <person name="Yazaki K."/>
            <person name="Yokoyama R."/>
            <person name="Yoshitake Y."/>
            <person name="Yotsui I."/>
            <person name="Zachgo S."/>
            <person name="Schmutz J."/>
        </authorList>
    </citation>
    <scope>NUCLEOTIDE SEQUENCE [LARGE SCALE GENOMIC DNA]</scope>
    <source>
        <strain evidence="2">Tak-1</strain>
    </source>
</reference>
<reference evidence="1" key="2">
    <citation type="submission" date="2017-12" db="EMBL/GenBank/DDBJ databases">
        <title>WGS assembly of Marchantia polymorpha.</title>
        <authorList>
            <person name="Bowman J.L."/>
            <person name="Kohchi T."/>
            <person name="Yamato K.T."/>
            <person name="Jenkins J."/>
            <person name="Shu S."/>
            <person name="Ishizaki K."/>
            <person name="Yamaoka S."/>
            <person name="Nishihama R."/>
            <person name="Nakamura Y."/>
            <person name="Berger F."/>
            <person name="Adam C."/>
            <person name="Aki S.S."/>
            <person name="Althoff F."/>
            <person name="Araki T."/>
            <person name="Arteaga-Vazquez M.A."/>
            <person name="Balasubrmanian S."/>
            <person name="Bauer D."/>
            <person name="Boehm C.R."/>
            <person name="Briginshaw L."/>
            <person name="Caballero-Perez J."/>
            <person name="Catarino B."/>
            <person name="Chen F."/>
            <person name="Chiyoda S."/>
            <person name="Chovatia M."/>
            <person name="Davies K.M."/>
            <person name="Delmans M."/>
            <person name="Demura T."/>
            <person name="Dierschke T."/>
            <person name="Dolan L."/>
            <person name="Dorantes-Acosta A.E."/>
            <person name="Eklund D.M."/>
            <person name="Florent S.N."/>
            <person name="Flores-Sandoval E."/>
            <person name="Fujiyama A."/>
            <person name="Fukuzawa H."/>
            <person name="Galik B."/>
            <person name="Grimanelli D."/>
            <person name="Grimwood J."/>
            <person name="Grossniklaus U."/>
            <person name="Hamada T."/>
            <person name="Haseloff J."/>
            <person name="Hetherington A.J."/>
            <person name="Higo A."/>
            <person name="Hirakawa Y."/>
            <person name="Hundley H.N."/>
            <person name="Ikeda Y."/>
            <person name="Inoue K."/>
            <person name="Inoue S."/>
            <person name="Ishida S."/>
            <person name="Jia Q."/>
            <person name="Kakita M."/>
            <person name="Kanazawa T."/>
            <person name="Kawai Y."/>
            <person name="Kawashima T."/>
            <person name="Kennedy M."/>
            <person name="Kinose K."/>
            <person name="Kinoshita T."/>
            <person name="Kohara Y."/>
            <person name="Koide E."/>
            <person name="Komatsu K."/>
            <person name="Kopischke S."/>
            <person name="Kubo M."/>
            <person name="Kyozuka J."/>
            <person name="Lagercrantz U."/>
            <person name="Lin S.S."/>
            <person name="Lindquist E."/>
            <person name="Lipzen A.M."/>
            <person name="Lu C."/>
            <person name="Luna E.D."/>
            <person name="Martienssen R.A."/>
            <person name="Minamino N."/>
            <person name="Mizutani M."/>
            <person name="Mizutani M."/>
            <person name="Mochizuki N."/>
            <person name="Monte I."/>
            <person name="Mosher R."/>
            <person name="Nagasaki H."/>
            <person name="Nakagami H."/>
            <person name="Naramoto S."/>
            <person name="Nishitani K."/>
            <person name="Ohtani M."/>
            <person name="Okamoto T."/>
            <person name="Okumura M."/>
            <person name="Phillips J."/>
            <person name="Pollak B."/>
            <person name="Reinders A."/>
            <person name="Roevekamp M."/>
            <person name="Sano R."/>
            <person name="Sawa S."/>
            <person name="Schmid M.W."/>
            <person name="Shirakawa M."/>
            <person name="Solano R."/>
            <person name="Spunde A."/>
            <person name="Suetsugu N."/>
            <person name="Sugano S."/>
            <person name="Sugiyama A."/>
            <person name="Sun R."/>
            <person name="Suzuki Y."/>
            <person name="Takenaka M."/>
            <person name="Takezawa D."/>
            <person name="Tomogane H."/>
            <person name="Tsuzuki M."/>
            <person name="Ueda T."/>
            <person name="Umeda M."/>
            <person name="Ward J.M."/>
            <person name="Watanabe Y."/>
            <person name="Yazaki K."/>
            <person name="Yokoyama R."/>
            <person name="Yoshitake Y."/>
            <person name="Yotsui I."/>
            <person name="Zachgo S."/>
            <person name="Schmutz J."/>
        </authorList>
    </citation>
    <scope>NUCLEOTIDE SEQUENCE [LARGE SCALE GENOMIC DNA]</scope>
    <source>
        <strain evidence="1">Tak-1</strain>
    </source>
</reference>
<proteinExistence type="predicted"/>
<dbReference type="Proteomes" id="UP000244005">
    <property type="component" value="Unassembled WGS sequence"/>
</dbReference>
<keyword evidence="2" id="KW-1185">Reference proteome</keyword>
<dbReference type="EMBL" id="KZ772699">
    <property type="protein sequence ID" value="PTQ43081.1"/>
    <property type="molecule type" value="Genomic_DNA"/>
</dbReference>
<dbReference type="EMBL" id="KZ772699">
    <property type="protein sequence ID" value="PTQ43080.1"/>
    <property type="molecule type" value="Genomic_DNA"/>
</dbReference>
<sequence length="104" mass="12258">MRMSERASERISICSAYPISFGPQLRKRLVDQFWTTVSSQASQQIPDVTRPRPRARANFPSWRPLRIIVLPLAPFELPLRPHPHFEHFVWFSILLFREFSQGLL</sequence>
<evidence type="ECO:0000313" key="2">
    <source>
        <dbReference type="Proteomes" id="UP000244005"/>
    </source>
</evidence>
<gene>
    <name evidence="1" type="ORF">MARPO_0027s0178</name>
</gene>
<protein>
    <submittedName>
        <fullName evidence="1">Uncharacterized protein</fullName>
    </submittedName>
</protein>
<dbReference type="AlphaFoldDB" id="A0A2R6XAE9"/>